<dbReference type="NCBIfam" id="TIGR04534">
    <property type="entry name" value="ELWxxDGT_rpt"/>
    <property type="match status" value="3"/>
</dbReference>
<comment type="caution">
    <text evidence="3">The sequence shown here is derived from an EMBL/GenBank/DDBJ whole genome shotgun (WGS) entry which is preliminary data.</text>
</comment>
<dbReference type="EMBL" id="JABBJJ010000282">
    <property type="protein sequence ID" value="NMO20952.1"/>
    <property type="molecule type" value="Genomic_DNA"/>
</dbReference>
<protein>
    <submittedName>
        <fullName evidence="3">HYR domain-containing protein</fullName>
    </submittedName>
</protein>
<dbReference type="AlphaFoldDB" id="A0A848LTL9"/>
<gene>
    <name evidence="3" type="ORF">HG543_39820</name>
</gene>
<dbReference type="NCBIfam" id="TIGR03901">
    <property type="entry name" value="MYXO-CTERM"/>
    <property type="match status" value="1"/>
</dbReference>
<dbReference type="Pfam" id="PF02494">
    <property type="entry name" value="HYR"/>
    <property type="match status" value="1"/>
</dbReference>
<organism evidence="3 4">
    <name type="scientific">Pyxidicoccus fallax</name>
    <dbReference type="NCBI Taxonomy" id="394095"/>
    <lineage>
        <taxon>Bacteria</taxon>
        <taxon>Pseudomonadati</taxon>
        <taxon>Myxococcota</taxon>
        <taxon>Myxococcia</taxon>
        <taxon>Myxococcales</taxon>
        <taxon>Cystobacterineae</taxon>
        <taxon>Myxococcaceae</taxon>
        <taxon>Pyxidicoccus</taxon>
    </lineage>
</organism>
<keyword evidence="1" id="KW-0677">Repeat</keyword>
<evidence type="ECO:0000313" key="4">
    <source>
        <dbReference type="Proteomes" id="UP000518300"/>
    </source>
</evidence>
<dbReference type="PANTHER" id="PTHR24273:SF32">
    <property type="entry name" value="HYALIN"/>
    <property type="match status" value="1"/>
</dbReference>
<reference evidence="3 4" key="1">
    <citation type="submission" date="2020-04" db="EMBL/GenBank/DDBJ databases">
        <title>Draft genome of Pyxidicoccus fallax type strain.</title>
        <authorList>
            <person name="Whitworth D.E."/>
        </authorList>
    </citation>
    <scope>NUCLEOTIDE SEQUENCE [LARGE SCALE GENOMIC DNA]</scope>
    <source>
        <strain evidence="3 4">DSM 14698</strain>
    </source>
</reference>
<dbReference type="PANTHER" id="PTHR24273">
    <property type="entry name" value="FI04643P-RELATED"/>
    <property type="match status" value="1"/>
</dbReference>
<keyword evidence="4" id="KW-1185">Reference proteome</keyword>
<name>A0A848LTL9_9BACT</name>
<dbReference type="InterPro" id="IPR024038">
    <property type="entry name" value="MYXO-CTERM"/>
</dbReference>
<evidence type="ECO:0000259" key="2">
    <source>
        <dbReference type="PROSITE" id="PS50825"/>
    </source>
</evidence>
<dbReference type="InterPro" id="IPR003410">
    <property type="entry name" value="HYR_dom"/>
</dbReference>
<dbReference type="SUPFAM" id="SSF82171">
    <property type="entry name" value="DPP6 N-terminal domain-like"/>
    <property type="match status" value="1"/>
</dbReference>
<accession>A0A848LTL9</accession>
<feature type="domain" description="HYR" evidence="2">
    <location>
        <begin position="498"/>
        <end position="578"/>
    </location>
</feature>
<dbReference type="InterPro" id="IPR030916">
    <property type="entry name" value="ELWxxDGT_rpt"/>
</dbReference>
<sequence length="630" mass="66163">MPKLDPTSGGGFGVSTPGAVEGHYFFHFYYLRADSGWEPEALWRSDGTPDGTYRLVGPQQQPVSSRAARWTSVGGSAFFAAEDDTGGRGLWKTDGTPGGTSKVKDLMSGVLDAENGDPDAIVRREDGTLFILSRQGSGRNQTYRLWKSDGTEAGTVLLKEFEASYAYATLLQRVGDTVYFPAQDAAHPGLELWKTDGTEAGTVRVKDIRPGLGSSDPSDLWAVGSTLYFVANDGQSGRELWKTDGTEAGTVRVKDLHPGEADGVRDWNERTHFAVVGTTLYFLADDGTHGLEPWKTDGTEAGTVLLEDLRPGAEDGAMALYPVGGTLYLVADDGVHGYEPWKSDGTPEGTVLLKDIVPGAGSGFGAGFSRLGEGVFFLAYTPEHGIEPWKTDGTEAGTALIKDVLPGAGSSLRELTPGPLSLEDRGLVVFAASDGTSGEEVWVTDGTPEMTERVADVAPGAASSVPRDMVRLGERLLFTALDSTAGIEPHALPLPVWKDRRPPAVTCPAAVTAEATEASGTAVTYPPATATDAVSEPTLRYSAASGSTFPVGTTQVTVTAADAAGNESQCTFNVTVTRREEAAPLPEASESEGCACRASGASGSAGLWSLLALLAGASMRRRRSAPRASA</sequence>
<dbReference type="PROSITE" id="PS50825">
    <property type="entry name" value="HYR"/>
    <property type="match status" value="1"/>
</dbReference>
<dbReference type="Proteomes" id="UP000518300">
    <property type="component" value="Unassembled WGS sequence"/>
</dbReference>
<evidence type="ECO:0000256" key="1">
    <source>
        <dbReference type="ARBA" id="ARBA00022737"/>
    </source>
</evidence>
<proteinExistence type="predicted"/>
<evidence type="ECO:0000313" key="3">
    <source>
        <dbReference type="EMBL" id="NMO20952.1"/>
    </source>
</evidence>